<evidence type="ECO:0000313" key="3">
    <source>
        <dbReference type="EMBL" id="KAJ6051756.1"/>
    </source>
</evidence>
<dbReference type="SUPFAM" id="SSF51735">
    <property type="entry name" value="NAD(P)-binding Rossmann-fold domains"/>
    <property type="match status" value="1"/>
</dbReference>
<dbReference type="EMBL" id="JAQJZL010000002">
    <property type="protein sequence ID" value="KAJ6051756.1"/>
    <property type="molecule type" value="Genomic_DNA"/>
</dbReference>
<feature type="domain" description="Enoyl reductase (ER)" evidence="2">
    <location>
        <begin position="4"/>
        <end position="266"/>
    </location>
</feature>
<dbReference type="InterPro" id="IPR020843">
    <property type="entry name" value="ER"/>
</dbReference>
<evidence type="ECO:0000313" key="4">
    <source>
        <dbReference type="Proteomes" id="UP001219568"/>
    </source>
</evidence>
<dbReference type="InterPro" id="IPR036291">
    <property type="entry name" value="NAD(P)-bd_dom_sf"/>
</dbReference>
<feature type="compositionally biased region" description="Polar residues" evidence="1">
    <location>
        <begin position="26"/>
        <end position="41"/>
    </location>
</feature>
<dbReference type="SMART" id="SM00829">
    <property type="entry name" value="PKS_ER"/>
    <property type="match status" value="1"/>
</dbReference>
<dbReference type="GO" id="GO:0016491">
    <property type="term" value="F:oxidoreductase activity"/>
    <property type="evidence" value="ECO:0007669"/>
    <property type="project" value="InterPro"/>
</dbReference>
<gene>
    <name evidence="3" type="ORF">N7460_002290</name>
</gene>
<organism evidence="3 4">
    <name type="scientific">Penicillium canescens</name>
    <dbReference type="NCBI Taxonomy" id="5083"/>
    <lineage>
        <taxon>Eukaryota</taxon>
        <taxon>Fungi</taxon>
        <taxon>Dikarya</taxon>
        <taxon>Ascomycota</taxon>
        <taxon>Pezizomycotina</taxon>
        <taxon>Eurotiomycetes</taxon>
        <taxon>Eurotiomycetidae</taxon>
        <taxon>Eurotiales</taxon>
        <taxon>Aspergillaceae</taxon>
        <taxon>Penicillium</taxon>
    </lineage>
</organism>
<evidence type="ECO:0000256" key="1">
    <source>
        <dbReference type="SAM" id="MobiDB-lite"/>
    </source>
</evidence>
<dbReference type="InterPro" id="IPR052711">
    <property type="entry name" value="Zinc_ADH-like"/>
</dbReference>
<feature type="region of interest" description="Disordered" evidence="1">
    <location>
        <begin position="22"/>
        <end position="42"/>
    </location>
</feature>
<dbReference type="CDD" id="cd08276">
    <property type="entry name" value="MDR7"/>
    <property type="match status" value="1"/>
</dbReference>
<reference evidence="3" key="2">
    <citation type="submission" date="2023-01" db="EMBL/GenBank/DDBJ databases">
        <authorList>
            <person name="Petersen C."/>
        </authorList>
    </citation>
    <scope>NUCLEOTIDE SEQUENCE</scope>
    <source>
        <strain evidence="3">IBT 15450</strain>
    </source>
</reference>
<keyword evidence="4" id="KW-1185">Reference proteome</keyword>
<dbReference type="AlphaFoldDB" id="A0AAD6IJQ1"/>
<accession>A0AAD6IJQ1</accession>
<evidence type="ECO:0000259" key="2">
    <source>
        <dbReference type="SMART" id="SM00829"/>
    </source>
</evidence>
<dbReference type="Pfam" id="PF00107">
    <property type="entry name" value="ADH_zinc_N"/>
    <property type="match status" value="1"/>
</dbReference>
<dbReference type="Proteomes" id="UP001219568">
    <property type="component" value="Unassembled WGS sequence"/>
</dbReference>
<proteinExistence type="predicted"/>
<dbReference type="PANTHER" id="PTHR45033:SF2">
    <property type="entry name" value="ZINC-TYPE ALCOHOL DEHYDROGENASE-LIKE PROTEIN C1773.06C"/>
    <property type="match status" value="1"/>
</dbReference>
<protein>
    <submittedName>
        <fullName evidence="3">Zinc-binding alcohol dehydrogenase-like protein</fullName>
    </submittedName>
</protein>
<dbReference type="PANTHER" id="PTHR45033">
    <property type="match status" value="1"/>
</dbReference>
<dbReference type="Gene3D" id="3.90.180.10">
    <property type="entry name" value="Medium-chain alcohol dehydrogenases, catalytic domain"/>
    <property type="match status" value="1"/>
</dbReference>
<comment type="caution">
    <text evidence="3">The sequence shown here is derived from an EMBL/GenBank/DDBJ whole genome shotgun (WGS) entry which is preliminary data.</text>
</comment>
<name>A0AAD6IJQ1_PENCN</name>
<sequence length="279" mass="29936">MPAQTSTAWVLEDQKGFGSLTPRSAHISSHNSQHPKSQASPISIPDWDSTCSHGVFHETALVSMPSTLDFIETSTLTCSGLMAWNALFGIAGHVPKEGSFVILQGSGGVCIAALQFAVAVGATVIATTSSDAKADRLRALGANHVINCRTDSAWGKTAKSLIYNRKGVDIVVDVGGLSTLPQSFKAVNTNGVIALTTMLAQSEDGCRAFSDGLHVECESLLGTRDQFVEMNRFIELKGIKPVVGEKIFGFRYAKEAFGYLEGQKHISLRFVFGWTKIIL</sequence>
<reference evidence="3" key="1">
    <citation type="journal article" date="2023" name="IMA Fungus">
        <title>Comparative genomic study of the Penicillium genus elucidates a diverse pangenome and 15 lateral gene transfer events.</title>
        <authorList>
            <person name="Petersen C."/>
            <person name="Sorensen T."/>
            <person name="Nielsen M.R."/>
            <person name="Sondergaard T.E."/>
            <person name="Sorensen J.L."/>
            <person name="Fitzpatrick D.A."/>
            <person name="Frisvad J.C."/>
            <person name="Nielsen K.L."/>
        </authorList>
    </citation>
    <scope>NUCLEOTIDE SEQUENCE</scope>
    <source>
        <strain evidence="3">IBT 15450</strain>
    </source>
</reference>
<dbReference type="InterPro" id="IPR013149">
    <property type="entry name" value="ADH-like_C"/>
</dbReference>
<dbReference type="Gene3D" id="3.40.50.720">
    <property type="entry name" value="NAD(P)-binding Rossmann-like Domain"/>
    <property type="match status" value="1"/>
</dbReference>